<dbReference type="EC" id="1.1.1.29" evidence="5"/>
<evidence type="ECO:0000259" key="4">
    <source>
        <dbReference type="Pfam" id="PF02826"/>
    </source>
</evidence>
<comment type="caution">
    <text evidence="5">The sequence shown here is derived from an EMBL/GenBank/DDBJ whole genome shotgun (WGS) entry which is preliminary data.</text>
</comment>
<dbReference type="PANTHER" id="PTHR43761">
    <property type="entry name" value="D-ISOMER SPECIFIC 2-HYDROXYACID DEHYDROGENASE FAMILY PROTEIN (AFU_ORTHOLOGUE AFUA_1G13630)"/>
    <property type="match status" value="1"/>
</dbReference>
<dbReference type="InterPro" id="IPR029753">
    <property type="entry name" value="D-isomer_DH_CS"/>
</dbReference>
<dbReference type="SUPFAM" id="SSF51735">
    <property type="entry name" value="NAD(P)-binding Rossmann-fold domains"/>
    <property type="match status" value="1"/>
</dbReference>
<evidence type="ECO:0000313" key="5">
    <source>
        <dbReference type="EMBL" id="OIQ63804.1"/>
    </source>
</evidence>
<dbReference type="Pfam" id="PF02826">
    <property type="entry name" value="2-Hacid_dh_C"/>
    <property type="match status" value="1"/>
</dbReference>
<keyword evidence="2 5" id="KW-0560">Oxidoreductase</keyword>
<dbReference type="GO" id="GO:0008465">
    <property type="term" value="F:hydroxypyruvate reductase (NADH) activity"/>
    <property type="evidence" value="ECO:0007669"/>
    <property type="project" value="UniProtKB-EC"/>
</dbReference>
<dbReference type="InterPro" id="IPR036291">
    <property type="entry name" value="NAD(P)-bd_dom_sf"/>
</dbReference>
<comment type="similarity">
    <text evidence="1">Belongs to the D-isomer specific 2-hydroxyacid dehydrogenase family.</text>
</comment>
<dbReference type="EMBL" id="MLJW01008676">
    <property type="protein sequence ID" value="OIQ63804.1"/>
    <property type="molecule type" value="Genomic_DNA"/>
</dbReference>
<evidence type="ECO:0000256" key="3">
    <source>
        <dbReference type="ARBA" id="ARBA00023027"/>
    </source>
</evidence>
<keyword evidence="3" id="KW-0520">NAD</keyword>
<evidence type="ECO:0000256" key="1">
    <source>
        <dbReference type="ARBA" id="ARBA00005854"/>
    </source>
</evidence>
<sequence>MKPGAVLINTARGGVVDIAALGRALAEGRLAGAALDVIAEERALRDEAETFRAESLDVERLRTMVADQALLRRPDVLVTPHIAYDTEEAVRRIIDTTLQNIEGFIRGAPQNVVGAPAASS</sequence>
<gene>
    <name evidence="5" type="primary">hprA_6</name>
    <name evidence="5" type="ORF">GALL_546530</name>
</gene>
<protein>
    <submittedName>
        <fullName evidence="5">Glycerate dehydrogenase</fullName>
        <ecNumber evidence="5">1.1.1.29</ecNumber>
    </submittedName>
</protein>
<evidence type="ECO:0000256" key="2">
    <source>
        <dbReference type="ARBA" id="ARBA00023002"/>
    </source>
</evidence>
<dbReference type="Gene3D" id="3.40.50.720">
    <property type="entry name" value="NAD(P)-binding Rossmann-like Domain"/>
    <property type="match status" value="2"/>
</dbReference>
<organism evidence="5">
    <name type="scientific">mine drainage metagenome</name>
    <dbReference type="NCBI Taxonomy" id="410659"/>
    <lineage>
        <taxon>unclassified sequences</taxon>
        <taxon>metagenomes</taxon>
        <taxon>ecological metagenomes</taxon>
    </lineage>
</organism>
<reference evidence="5" key="1">
    <citation type="submission" date="2016-10" db="EMBL/GenBank/DDBJ databases">
        <title>Sequence of Gallionella enrichment culture.</title>
        <authorList>
            <person name="Poehlein A."/>
            <person name="Muehling M."/>
            <person name="Daniel R."/>
        </authorList>
    </citation>
    <scope>NUCLEOTIDE SEQUENCE</scope>
</reference>
<feature type="domain" description="D-isomer specific 2-hydroxyacid dehydrogenase NAD-binding" evidence="4">
    <location>
        <begin position="1"/>
        <end position="83"/>
    </location>
</feature>
<dbReference type="PANTHER" id="PTHR43761:SF1">
    <property type="entry name" value="D-ISOMER SPECIFIC 2-HYDROXYACID DEHYDROGENASE CATALYTIC DOMAIN-CONTAINING PROTEIN-RELATED"/>
    <property type="match status" value="1"/>
</dbReference>
<dbReference type="InterPro" id="IPR006140">
    <property type="entry name" value="D-isomer_DH_NAD-bd"/>
</dbReference>
<accession>A0A1J5P8L6</accession>
<dbReference type="GO" id="GO:0051287">
    <property type="term" value="F:NAD binding"/>
    <property type="evidence" value="ECO:0007669"/>
    <property type="project" value="InterPro"/>
</dbReference>
<dbReference type="InterPro" id="IPR050418">
    <property type="entry name" value="D-iso_2-hydroxyacid_DH_PdxB"/>
</dbReference>
<dbReference type="AlphaFoldDB" id="A0A1J5P8L6"/>
<proteinExistence type="inferred from homology"/>
<dbReference type="PROSITE" id="PS00671">
    <property type="entry name" value="D_2_HYDROXYACID_DH_3"/>
    <property type="match status" value="1"/>
</dbReference>
<name>A0A1J5P8L6_9ZZZZ</name>